<sequence length="66" mass="7415">EMNRTQDDLEQYSKDASARWQLEGVAGGYALVNAITRMAVHITADGRLTQYPPDQRPAAVWQPVTR</sequence>
<dbReference type="Proteomes" id="UP001550210">
    <property type="component" value="Unassembled WGS sequence"/>
</dbReference>
<gene>
    <name evidence="1" type="ORF">ABZZ21_38610</name>
</gene>
<comment type="caution">
    <text evidence="1">The sequence shown here is derived from an EMBL/GenBank/DDBJ whole genome shotgun (WGS) entry which is preliminary data.</text>
</comment>
<accession>A0ABV2V954</accession>
<organism evidence="1 2">
    <name type="scientific">Streptomyces ossamyceticus</name>
    <dbReference type="NCBI Taxonomy" id="249581"/>
    <lineage>
        <taxon>Bacteria</taxon>
        <taxon>Bacillati</taxon>
        <taxon>Actinomycetota</taxon>
        <taxon>Actinomycetes</taxon>
        <taxon>Kitasatosporales</taxon>
        <taxon>Streptomycetaceae</taxon>
        <taxon>Streptomyces</taxon>
    </lineage>
</organism>
<dbReference type="RefSeq" id="WP_355403485.1">
    <property type="nucleotide sequence ID" value="NZ_JBEXPZ010000071.1"/>
</dbReference>
<name>A0ABV2V954_9ACTN</name>
<feature type="non-terminal residue" evidence="1">
    <location>
        <position position="1"/>
    </location>
</feature>
<dbReference type="EMBL" id="JBEXPZ010000071">
    <property type="protein sequence ID" value="MET9850358.1"/>
    <property type="molecule type" value="Genomic_DNA"/>
</dbReference>
<protein>
    <submittedName>
        <fullName evidence="1">Uncharacterized protein</fullName>
    </submittedName>
</protein>
<keyword evidence="2" id="KW-1185">Reference proteome</keyword>
<reference evidence="1 2" key="1">
    <citation type="submission" date="2024-06" db="EMBL/GenBank/DDBJ databases">
        <title>The Natural Products Discovery Center: Release of the First 8490 Sequenced Strains for Exploring Actinobacteria Biosynthetic Diversity.</title>
        <authorList>
            <person name="Kalkreuter E."/>
            <person name="Kautsar S.A."/>
            <person name="Yang D."/>
            <person name="Bader C.D."/>
            <person name="Teijaro C.N."/>
            <person name="Fluegel L."/>
            <person name="Davis C.M."/>
            <person name="Simpson J.R."/>
            <person name="Lauterbach L."/>
            <person name="Steele A.D."/>
            <person name="Gui C."/>
            <person name="Meng S."/>
            <person name="Li G."/>
            <person name="Viehrig K."/>
            <person name="Ye F."/>
            <person name="Su P."/>
            <person name="Kiefer A.F."/>
            <person name="Nichols A."/>
            <person name="Cepeda A.J."/>
            <person name="Yan W."/>
            <person name="Fan B."/>
            <person name="Jiang Y."/>
            <person name="Adhikari A."/>
            <person name="Zheng C.-J."/>
            <person name="Schuster L."/>
            <person name="Cowan T.M."/>
            <person name="Smanski M.J."/>
            <person name="Chevrette M.G."/>
            <person name="De Carvalho L.P.S."/>
            <person name="Shen B."/>
        </authorList>
    </citation>
    <scope>NUCLEOTIDE SEQUENCE [LARGE SCALE GENOMIC DNA]</scope>
    <source>
        <strain evidence="1 2">NPDC006434</strain>
    </source>
</reference>
<evidence type="ECO:0000313" key="1">
    <source>
        <dbReference type="EMBL" id="MET9850358.1"/>
    </source>
</evidence>
<evidence type="ECO:0000313" key="2">
    <source>
        <dbReference type="Proteomes" id="UP001550210"/>
    </source>
</evidence>
<proteinExistence type="predicted"/>